<dbReference type="EMBL" id="JARJLG010000001">
    <property type="protein sequence ID" value="KAJ7784887.1"/>
    <property type="molecule type" value="Genomic_DNA"/>
</dbReference>
<sequence length="268" mass="29350">MRGGGWGVIVSSTFKTSPTFNATHSTITPAVSNDTVACPRHGARATQFRFGPITRGAAFIHRESLCGRRRGLDIPPPYVPFKPDHGAEYRFPLPFFLSASESLAIPGVSLEEQEFVYSNMNEITYSADDTHTRTSPGLPRASEKWDDIGRSADFSACPSAFSSILSHVVAGGQVADNSNISSAQLPILEKLSGPDVGSYSNEGSVLELNFETTFFRPIYAKLSAIKSTYEPDECILSLAYDEVRRYMYIPEARDARSAPAPNTDFLYD</sequence>
<keyword evidence="2" id="KW-1185">Reference proteome</keyword>
<gene>
    <name evidence="1" type="ORF">DFH07DRAFT_975226</name>
</gene>
<organism evidence="1 2">
    <name type="scientific">Mycena maculata</name>
    <dbReference type="NCBI Taxonomy" id="230809"/>
    <lineage>
        <taxon>Eukaryota</taxon>
        <taxon>Fungi</taxon>
        <taxon>Dikarya</taxon>
        <taxon>Basidiomycota</taxon>
        <taxon>Agaricomycotina</taxon>
        <taxon>Agaricomycetes</taxon>
        <taxon>Agaricomycetidae</taxon>
        <taxon>Agaricales</taxon>
        <taxon>Marasmiineae</taxon>
        <taxon>Mycenaceae</taxon>
        <taxon>Mycena</taxon>
    </lineage>
</organism>
<evidence type="ECO:0000313" key="2">
    <source>
        <dbReference type="Proteomes" id="UP001215280"/>
    </source>
</evidence>
<accession>A0AAD7KG14</accession>
<protein>
    <submittedName>
        <fullName evidence="1">Uncharacterized protein</fullName>
    </submittedName>
</protein>
<name>A0AAD7KG14_9AGAR</name>
<proteinExistence type="predicted"/>
<dbReference type="Proteomes" id="UP001215280">
    <property type="component" value="Unassembled WGS sequence"/>
</dbReference>
<dbReference type="AlphaFoldDB" id="A0AAD7KG14"/>
<evidence type="ECO:0000313" key="1">
    <source>
        <dbReference type="EMBL" id="KAJ7784887.1"/>
    </source>
</evidence>
<reference evidence="1" key="1">
    <citation type="submission" date="2023-03" db="EMBL/GenBank/DDBJ databases">
        <title>Massive genome expansion in bonnet fungi (Mycena s.s.) driven by repeated elements and novel gene families across ecological guilds.</title>
        <authorList>
            <consortium name="Lawrence Berkeley National Laboratory"/>
            <person name="Harder C.B."/>
            <person name="Miyauchi S."/>
            <person name="Viragh M."/>
            <person name="Kuo A."/>
            <person name="Thoen E."/>
            <person name="Andreopoulos B."/>
            <person name="Lu D."/>
            <person name="Skrede I."/>
            <person name="Drula E."/>
            <person name="Henrissat B."/>
            <person name="Morin E."/>
            <person name="Kohler A."/>
            <person name="Barry K."/>
            <person name="LaButti K."/>
            <person name="Morin E."/>
            <person name="Salamov A."/>
            <person name="Lipzen A."/>
            <person name="Mereny Z."/>
            <person name="Hegedus B."/>
            <person name="Baldrian P."/>
            <person name="Stursova M."/>
            <person name="Weitz H."/>
            <person name="Taylor A."/>
            <person name="Grigoriev I.V."/>
            <person name="Nagy L.G."/>
            <person name="Martin F."/>
            <person name="Kauserud H."/>
        </authorList>
    </citation>
    <scope>NUCLEOTIDE SEQUENCE</scope>
    <source>
        <strain evidence="1">CBHHK188m</strain>
    </source>
</reference>
<comment type="caution">
    <text evidence="1">The sequence shown here is derived from an EMBL/GenBank/DDBJ whole genome shotgun (WGS) entry which is preliminary data.</text>
</comment>